<dbReference type="PANTHER" id="PTHR37489">
    <property type="entry name" value="DUF3500 DOMAIN-CONTAINING PROTEIN"/>
    <property type="match status" value="1"/>
</dbReference>
<evidence type="ECO:0000313" key="1">
    <source>
        <dbReference type="EMBL" id="NVO25567.1"/>
    </source>
</evidence>
<name>A0A850Q702_9RHOB</name>
<dbReference type="Pfam" id="PF12006">
    <property type="entry name" value="DUF3500"/>
    <property type="match status" value="1"/>
</dbReference>
<dbReference type="RefSeq" id="WP_177159094.1">
    <property type="nucleotide sequence ID" value="NZ_JABCJE010000018.1"/>
</dbReference>
<proteinExistence type="predicted"/>
<evidence type="ECO:0000313" key="2">
    <source>
        <dbReference type="Proteomes" id="UP000592216"/>
    </source>
</evidence>
<comment type="caution">
    <text evidence="1">The sequence shown here is derived from an EMBL/GenBank/DDBJ whole genome shotgun (WGS) entry which is preliminary data.</text>
</comment>
<reference evidence="1 2" key="1">
    <citation type="submission" date="2020-04" db="EMBL/GenBank/DDBJ databases">
        <title>Donghicola sp., a member of the Rhodobacteraceae family isolated from mangrove forest in Thailand.</title>
        <authorList>
            <person name="Charoenyingcharoen P."/>
            <person name="Yukphan P."/>
        </authorList>
    </citation>
    <scope>NUCLEOTIDE SEQUENCE [LARGE SCALE GENOMIC DNA]</scope>
    <source>
        <strain evidence="1 2">B5-SW-15</strain>
    </source>
</reference>
<organism evidence="1 2">
    <name type="scientific">Donghicola mangrovi</name>
    <dbReference type="NCBI Taxonomy" id="2729614"/>
    <lineage>
        <taxon>Bacteria</taxon>
        <taxon>Pseudomonadati</taxon>
        <taxon>Pseudomonadota</taxon>
        <taxon>Alphaproteobacteria</taxon>
        <taxon>Rhodobacterales</taxon>
        <taxon>Roseobacteraceae</taxon>
        <taxon>Donghicola</taxon>
    </lineage>
</organism>
<protein>
    <submittedName>
        <fullName evidence="1">DUF3500 domain-containing protein</fullName>
    </submittedName>
</protein>
<dbReference type="AlphaFoldDB" id="A0A850Q702"/>
<dbReference type="Proteomes" id="UP000592216">
    <property type="component" value="Unassembled WGS sequence"/>
</dbReference>
<dbReference type="PANTHER" id="PTHR37489:SF1">
    <property type="entry name" value="DUF3500 DOMAIN-CONTAINING PROTEIN"/>
    <property type="match status" value="1"/>
</dbReference>
<sequence>MSSKDFHAFLKPQDHPRILMGRGHSVESYGAQMLATEKAVGLKAEWARLQSEQFKGITADGTVQEGLFSLVDEGFDPLPAVQAAESLLSLLTPEQRAAIAYPVDSNAWRGWYNPEIPFNDEGVRLEHFSDEAREAFLTLLASCTSARGYEKVLQLLDANRYLGEIYDLLNIMNEWSYHFLMFGTPSGTEPWGWNIYGHHACFNVFILGRQMVISPTFGGVEPNVIDRGDGAAYALFTDEEALGLRLMQSLSADQQARATIYADMEDPSMPPDRFNFADQRHYGGAFQDNRVVPLEGVNVSEFSTEQQALLLRTIESFLEHLPDGPRAARMALIEAHLEQTWWNWIGGHGDDDPFYYRIQSPVLLIEFDHHSGMWLTNAHPEKFHIHTITRIPNGNDYGRALMALHQQAESQSAA</sequence>
<accession>A0A850Q702</accession>
<dbReference type="EMBL" id="JABCJE010000018">
    <property type="protein sequence ID" value="NVO25567.1"/>
    <property type="molecule type" value="Genomic_DNA"/>
</dbReference>
<gene>
    <name evidence="1" type="ORF">HJ536_19620</name>
</gene>
<dbReference type="InterPro" id="IPR021889">
    <property type="entry name" value="DUF3500"/>
</dbReference>